<sequence length="259" mass="26293">MESLTDLSLSIPTEAIALLLIAAFVAGFVDSIAGGGGLITVPALLLAGVPPIAALATNKVQGLFGAGMAAITYARAGHVNLRAQIGTALLSFAGGVCGALLASTLPTDVIRLGLPVLLIGVALFFALKPGLSDIDGHRRLSPLAFSAGFVPFIGFYDGLLGPGTGAFFMLGFVGLAGYGILKATAHTKLLNFASNIGGLAGFLLVAKPLWALGLAMGAAQIAGAYIGSKLATRVGARLIRPVLVITATALALRLLWDWF</sequence>
<feature type="transmembrane region" description="Helical" evidence="8">
    <location>
        <begin position="109"/>
        <end position="127"/>
    </location>
</feature>
<evidence type="ECO:0000313" key="9">
    <source>
        <dbReference type="EMBL" id="GAA3859605.1"/>
    </source>
</evidence>
<keyword evidence="5 8" id="KW-0812">Transmembrane</keyword>
<evidence type="ECO:0000256" key="6">
    <source>
        <dbReference type="ARBA" id="ARBA00022989"/>
    </source>
</evidence>
<evidence type="ECO:0000256" key="1">
    <source>
        <dbReference type="ARBA" id="ARBA00004651"/>
    </source>
</evidence>
<name>A0ABP7K107_9RHOB</name>
<comment type="subcellular location">
    <subcellularLocation>
        <location evidence="1 8">Cell membrane</location>
        <topology evidence="1 8">Multi-pass membrane protein</topology>
    </subcellularLocation>
</comment>
<dbReference type="InterPro" id="IPR052017">
    <property type="entry name" value="TSUP"/>
</dbReference>
<organism evidence="9 10">
    <name type="scientific">Celeribacter arenosi</name>
    <dbReference type="NCBI Taxonomy" id="792649"/>
    <lineage>
        <taxon>Bacteria</taxon>
        <taxon>Pseudomonadati</taxon>
        <taxon>Pseudomonadota</taxon>
        <taxon>Alphaproteobacteria</taxon>
        <taxon>Rhodobacterales</taxon>
        <taxon>Roseobacteraceae</taxon>
        <taxon>Celeribacter</taxon>
    </lineage>
</organism>
<dbReference type="RefSeq" id="WP_344843766.1">
    <property type="nucleotide sequence ID" value="NZ_BAABDF010000003.1"/>
</dbReference>
<evidence type="ECO:0000256" key="2">
    <source>
        <dbReference type="ARBA" id="ARBA00009142"/>
    </source>
</evidence>
<dbReference type="InterPro" id="IPR002781">
    <property type="entry name" value="TM_pro_TauE-like"/>
</dbReference>
<feature type="transmembrane region" description="Helical" evidence="8">
    <location>
        <begin position="7"/>
        <end position="29"/>
    </location>
</feature>
<evidence type="ECO:0000256" key="7">
    <source>
        <dbReference type="ARBA" id="ARBA00023136"/>
    </source>
</evidence>
<comment type="caution">
    <text evidence="9">The sequence shown here is derived from an EMBL/GenBank/DDBJ whole genome shotgun (WGS) entry which is preliminary data.</text>
</comment>
<evidence type="ECO:0000313" key="10">
    <source>
        <dbReference type="Proteomes" id="UP001399917"/>
    </source>
</evidence>
<dbReference type="Pfam" id="PF01925">
    <property type="entry name" value="TauE"/>
    <property type="match status" value="1"/>
</dbReference>
<dbReference type="EMBL" id="BAABDF010000003">
    <property type="protein sequence ID" value="GAA3859605.1"/>
    <property type="molecule type" value="Genomic_DNA"/>
</dbReference>
<proteinExistence type="inferred from homology"/>
<evidence type="ECO:0000256" key="5">
    <source>
        <dbReference type="ARBA" id="ARBA00022692"/>
    </source>
</evidence>
<feature type="transmembrane region" description="Helical" evidence="8">
    <location>
        <begin position="162"/>
        <end position="181"/>
    </location>
</feature>
<keyword evidence="10" id="KW-1185">Reference proteome</keyword>
<accession>A0ABP7K107</accession>
<feature type="transmembrane region" description="Helical" evidence="8">
    <location>
        <begin position="238"/>
        <end position="256"/>
    </location>
</feature>
<keyword evidence="3" id="KW-0813">Transport</keyword>
<dbReference type="PANTHER" id="PTHR30269">
    <property type="entry name" value="TRANSMEMBRANE PROTEIN YFCA"/>
    <property type="match status" value="1"/>
</dbReference>
<protein>
    <recommendedName>
        <fullName evidence="8">Probable membrane transporter protein</fullName>
    </recommendedName>
</protein>
<feature type="transmembrane region" description="Helical" evidence="8">
    <location>
        <begin position="85"/>
        <end position="103"/>
    </location>
</feature>
<feature type="transmembrane region" description="Helical" evidence="8">
    <location>
        <begin position="188"/>
        <end position="204"/>
    </location>
</feature>
<keyword evidence="6 8" id="KW-1133">Transmembrane helix</keyword>
<keyword evidence="7 8" id="KW-0472">Membrane</keyword>
<evidence type="ECO:0000256" key="8">
    <source>
        <dbReference type="RuleBase" id="RU363041"/>
    </source>
</evidence>
<dbReference type="PANTHER" id="PTHR30269:SF0">
    <property type="entry name" value="MEMBRANE TRANSPORTER PROTEIN YFCA-RELATED"/>
    <property type="match status" value="1"/>
</dbReference>
<gene>
    <name evidence="9" type="ORF">GCM10022404_08000</name>
</gene>
<evidence type="ECO:0000256" key="4">
    <source>
        <dbReference type="ARBA" id="ARBA00022475"/>
    </source>
</evidence>
<dbReference type="Proteomes" id="UP001399917">
    <property type="component" value="Unassembled WGS sequence"/>
</dbReference>
<keyword evidence="4 8" id="KW-1003">Cell membrane</keyword>
<reference evidence="10" key="1">
    <citation type="journal article" date="2019" name="Int. J. Syst. Evol. Microbiol.">
        <title>The Global Catalogue of Microorganisms (GCM) 10K type strain sequencing project: providing services to taxonomists for standard genome sequencing and annotation.</title>
        <authorList>
            <consortium name="The Broad Institute Genomics Platform"/>
            <consortium name="The Broad Institute Genome Sequencing Center for Infectious Disease"/>
            <person name="Wu L."/>
            <person name="Ma J."/>
        </authorList>
    </citation>
    <scope>NUCLEOTIDE SEQUENCE [LARGE SCALE GENOMIC DNA]</scope>
    <source>
        <strain evidence="10">JCM 17190</strain>
    </source>
</reference>
<feature type="transmembrane region" description="Helical" evidence="8">
    <location>
        <begin position="35"/>
        <end position="56"/>
    </location>
</feature>
<comment type="similarity">
    <text evidence="2 8">Belongs to the 4-toluene sulfonate uptake permease (TSUP) (TC 2.A.102) family.</text>
</comment>
<evidence type="ECO:0000256" key="3">
    <source>
        <dbReference type="ARBA" id="ARBA00022448"/>
    </source>
</evidence>